<evidence type="ECO:0000313" key="1">
    <source>
        <dbReference type="EMBL" id="TQL50113.1"/>
    </source>
</evidence>
<dbReference type="AlphaFoldDB" id="A0A542YPS6"/>
<keyword evidence="2" id="KW-1185">Reference proteome</keyword>
<evidence type="ECO:0000313" key="2">
    <source>
        <dbReference type="Proteomes" id="UP000319516"/>
    </source>
</evidence>
<reference evidence="1 2" key="1">
    <citation type="submission" date="2019-06" db="EMBL/GenBank/DDBJ databases">
        <title>Sequencing the genomes of 1000 actinobacteria strains.</title>
        <authorList>
            <person name="Klenk H.-P."/>
        </authorList>
    </citation>
    <scope>NUCLEOTIDE SEQUENCE [LARGE SCALE GENOMIC DNA]</scope>
    <source>
        <strain evidence="1 2">DSM 12335</strain>
    </source>
</reference>
<sequence>MTIRYSKPLAITLLVVGLLLLGVSLMTEQWISVVAGGILALVGALNLANPTIKIEPHEVQLRNPLGMTLKRFPVTGPADLRFEGNRLVHVPQGKRITSLGFGFDKGDVSALRSQVQPGA</sequence>
<dbReference type="RefSeq" id="WP_228392998.1">
    <property type="nucleotide sequence ID" value="NZ_BAAAIK010000004.1"/>
</dbReference>
<organism evidence="1 2">
    <name type="scientific">Ornithinicoccus hortensis</name>
    <dbReference type="NCBI Taxonomy" id="82346"/>
    <lineage>
        <taxon>Bacteria</taxon>
        <taxon>Bacillati</taxon>
        <taxon>Actinomycetota</taxon>
        <taxon>Actinomycetes</taxon>
        <taxon>Micrococcales</taxon>
        <taxon>Intrasporangiaceae</taxon>
        <taxon>Ornithinicoccus</taxon>
    </lineage>
</organism>
<dbReference type="EMBL" id="VFOP01000001">
    <property type="protein sequence ID" value="TQL50113.1"/>
    <property type="molecule type" value="Genomic_DNA"/>
</dbReference>
<protein>
    <recommendedName>
        <fullName evidence="3">PH (Pleckstrin Homology) domain-containing protein</fullName>
    </recommendedName>
</protein>
<accession>A0A542YPS6</accession>
<comment type="caution">
    <text evidence="1">The sequence shown here is derived from an EMBL/GenBank/DDBJ whole genome shotgun (WGS) entry which is preliminary data.</text>
</comment>
<dbReference type="Proteomes" id="UP000319516">
    <property type="component" value="Unassembled WGS sequence"/>
</dbReference>
<proteinExistence type="predicted"/>
<gene>
    <name evidence="1" type="ORF">FB467_1216</name>
</gene>
<evidence type="ECO:0008006" key="3">
    <source>
        <dbReference type="Google" id="ProtNLM"/>
    </source>
</evidence>
<name>A0A542YPS6_9MICO</name>